<evidence type="ECO:0000313" key="5">
    <source>
        <dbReference type="Proteomes" id="UP001164743"/>
    </source>
</evidence>
<dbReference type="Gene3D" id="1.10.1070.11">
    <property type="entry name" value="Phosphatidylinositol 3-/4-kinase, catalytic domain"/>
    <property type="match status" value="1"/>
</dbReference>
<name>A0ABY7D3L3_9BASI</name>
<dbReference type="InterPro" id="IPR011009">
    <property type="entry name" value="Kinase-like_dom_sf"/>
</dbReference>
<feature type="domain" description="PI3K/PI4K catalytic" evidence="3">
    <location>
        <begin position="1"/>
        <end position="261"/>
    </location>
</feature>
<dbReference type="SMART" id="SM00146">
    <property type="entry name" value="PI3Kc"/>
    <property type="match status" value="1"/>
</dbReference>
<dbReference type="PANTHER" id="PTHR10048:SF22">
    <property type="entry name" value="PHOSPHATIDYLINOSITOL 4-KINASE BETA"/>
    <property type="match status" value="1"/>
</dbReference>
<evidence type="ECO:0000256" key="2">
    <source>
        <dbReference type="ARBA" id="ARBA00022777"/>
    </source>
</evidence>
<dbReference type="Proteomes" id="UP001164743">
    <property type="component" value="Chromosome 15A"/>
</dbReference>
<dbReference type="GeneID" id="77804296"/>
<evidence type="ECO:0000313" key="4">
    <source>
        <dbReference type="EMBL" id="WAQ91825.1"/>
    </source>
</evidence>
<sequence>METIVDAVSIHSLTKSAYSKISLHRAKQPALNPIPGATGGSSAAALNANTAAPTGGLPNYSIFDHYVDTYGAPTGEKYKQAQKNFMKSLVSYSSGIERITGRQRHNGNLILTRIFVAGLNFIVLLKDRHNGNILIDKEGHSIHIDFGFVLIISPGSIGSEMALFKLAQDYIEDGKRHPSSSLSAGNELSRFHEFVELFRLSFKKIRKHAERIITISKLPCFGGNGDLVIKNLRDRFQLGLTSDDKLDEFIENKLVLASLNSVFTRLYDSLQYFNQGVL</sequence>
<dbReference type="PANTHER" id="PTHR10048">
    <property type="entry name" value="PHOSPHATIDYLINOSITOL KINASE"/>
    <property type="match status" value="1"/>
</dbReference>
<keyword evidence="5" id="KW-1185">Reference proteome</keyword>
<dbReference type="RefSeq" id="XP_053027380.1">
    <property type="nucleotide sequence ID" value="XM_053163401.1"/>
</dbReference>
<protein>
    <recommendedName>
        <fullName evidence="3">PI3K/PI4K catalytic domain-containing protein</fullName>
    </recommendedName>
</protein>
<gene>
    <name evidence="4" type="ORF">PtA15_15A217</name>
</gene>
<reference evidence="4" key="1">
    <citation type="submission" date="2022-10" db="EMBL/GenBank/DDBJ databases">
        <title>Puccinia triticina Genome sequencing and assembly.</title>
        <authorList>
            <person name="Li C."/>
        </authorList>
    </citation>
    <scope>NUCLEOTIDE SEQUENCE</scope>
    <source>
        <strain evidence="4">Pt15</strain>
    </source>
</reference>
<dbReference type="InterPro" id="IPR015433">
    <property type="entry name" value="PI3/4_kinase"/>
</dbReference>
<keyword evidence="1" id="KW-0808">Transferase</keyword>
<organism evidence="4 5">
    <name type="scientific">Puccinia triticina</name>
    <dbReference type="NCBI Taxonomy" id="208348"/>
    <lineage>
        <taxon>Eukaryota</taxon>
        <taxon>Fungi</taxon>
        <taxon>Dikarya</taxon>
        <taxon>Basidiomycota</taxon>
        <taxon>Pucciniomycotina</taxon>
        <taxon>Pucciniomycetes</taxon>
        <taxon>Pucciniales</taxon>
        <taxon>Pucciniaceae</taxon>
        <taxon>Puccinia</taxon>
    </lineage>
</organism>
<dbReference type="InterPro" id="IPR036940">
    <property type="entry name" value="PI3/4_kinase_cat_sf"/>
</dbReference>
<keyword evidence="2" id="KW-0418">Kinase</keyword>
<dbReference type="SUPFAM" id="SSF56112">
    <property type="entry name" value="Protein kinase-like (PK-like)"/>
    <property type="match status" value="1"/>
</dbReference>
<evidence type="ECO:0000259" key="3">
    <source>
        <dbReference type="PROSITE" id="PS50290"/>
    </source>
</evidence>
<evidence type="ECO:0000256" key="1">
    <source>
        <dbReference type="ARBA" id="ARBA00022679"/>
    </source>
</evidence>
<dbReference type="InterPro" id="IPR000403">
    <property type="entry name" value="PI3/4_kinase_cat_dom"/>
</dbReference>
<dbReference type="EMBL" id="CP110435">
    <property type="protein sequence ID" value="WAQ91825.1"/>
    <property type="molecule type" value="Genomic_DNA"/>
</dbReference>
<proteinExistence type="predicted"/>
<dbReference type="Pfam" id="PF00454">
    <property type="entry name" value="PI3_PI4_kinase"/>
    <property type="match status" value="1"/>
</dbReference>
<dbReference type="PROSITE" id="PS50290">
    <property type="entry name" value="PI3_4_KINASE_3"/>
    <property type="match status" value="1"/>
</dbReference>
<accession>A0ABY7D3L3</accession>